<dbReference type="EMBL" id="LJSK01000172">
    <property type="protein sequence ID" value="KPI85684.1"/>
    <property type="molecule type" value="Genomic_DNA"/>
</dbReference>
<evidence type="ECO:0000313" key="1">
    <source>
        <dbReference type="EMBL" id="KPI85684.1"/>
    </source>
</evidence>
<gene>
    <name evidence="1" type="ORF">ABL78_5264</name>
</gene>
<dbReference type="OrthoDB" id="270326at2759"/>
<reference evidence="1 2" key="1">
    <citation type="journal article" date="2015" name="PLoS Pathog.">
        <title>Leptomonas seymouri: Adaptations to the Dixenous Life Cycle Analyzed by Genome Sequencing, Transcriptome Profiling and Co-infection with Leishmania donovani.</title>
        <authorList>
            <person name="Kraeva N."/>
            <person name="Butenko A."/>
            <person name="Hlavacova J."/>
            <person name="Kostygov A."/>
            <person name="Myskova J."/>
            <person name="Grybchuk D."/>
            <person name="Lestinova T."/>
            <person name="Votypka J."/>
            <person name="Volf P."/>
            <person name="Opperdoes F."/>
            <person name="Flegontov P."/>
            <person name="Lukes J."/>
            <person name="Yurchenko V."/>
        </authorList>
    </citation>
    <scope>NUCLEOTIDE SEQUENCE [LARGE SCALE GENOMIC DNA]</scope>
    <source>
        <strain evidence="1 2">ATCC 30220</strain>
    </source>
</reference>
<proteinExistence type="predicted"/>
<name>A0A0N1IJZ9_LEPSE</name>
<comment type="caution">
    <text evidence="1">The sequence shown here is derived from an EMBL/GenBank/DDBJ whole genome shotgun (WGS) entry which is preliminary data.</text>
</comment>
<evidence type="ECO:0000313" key="2">
    <source>
        <dbReference type="Proteomes" id="UP000038009"/>
    </source>
</evidence>
<accession>A0A0N1IJZ9</accession>
<dbReference type="OMA" id="CYNGWWL"/>
<sequence length="552" mass="60872">MECCDTLLVIASYLTKRDLVAVSGVSRMCRKVITDSYISYEEKQYLVWPCLKEDYVELALPSQILALGVLGNEQRLLVLIRTGTETSNLDELECYLYTKFINADNTVSEYQRELPTCFAFPTSFSRFLGNRFLVCTTREGELHVFDCLIEAMLELPVGIDGFYPSPDGERFLVDYDRHAYLCCTNSHIICWWEMRYVEPKDAASGDFHRGPRATQASLVETRRRAQICLLPGAGGSSNSGHDGINAPAVDSADPSSTVPASPLPPLQFYLGASSVAWRSFWVGSSSALYANEGGVFLLRPNTQQCCLDTEELPSLSPVSVSLVDSSCGDVYATPCELHDEYAIISSREVRLHAVDYYPQSPVEVRTMDLSHILPARVAVKGVCIAVSRRTYLVYLQHLTQDRVLLLSSDLTLTRWISIGCPSCFVLWRQQAALVTASLPDDLGESSHPLVETVEGGLGCVYTFGMRLPEPSSSTTVDPFVSAVKVTSSVLEEGGDAAGDYRLPTGSQAFNGVEALSWIAFGVVSASLLWTLTALCYNGWWLHLQLLFWGKVA</sequence>
<evidence type="ECO:0008006" key="3">
    <source>
        <dbReference type="Google" id="ProtNLM"/>
    </source>
</evidence>
<dbReference type="Proteomes" id="UP000038009">
    <property type="component" value="Unassembled WGS sequence"/>
</dbReference>
<dbReference type="VEuPathDB" id="TriTrypDB:Lsey_0172_0160"/>
<dbReference type="AlphaFoldDB" id="A0A0N1IJZ9"/>
<organism evidence="1 2">
    <name type="scientific">Leptomonas seymouri</name>
    <dbReference type="NCBI Taxonomy" id="5684"/>
    <lineage>
        <taxon>Eukaryota</taxon>
        <taxon>Discoba</taxon>
        <taxon>Euglenozoa</taxon>
        <taxon>Kinetoplastea</taxon>
        <taxon>Metakinetoplastina</taxon>
        <taxon>Trypanosomatida</taxon>
        <taxon>Trypanosomatidae</taxon>
        <taxon>Leishmaniinae</taxon>
        <taxon>Leptomonas</taxon>
    </lineage>
</organism>
<protein>
    <recommendedName>
        <fullName evidence="3">F-box domain-containing protein</fullName>
    </recommendedName>
</protein>
<keyword evidence="2" id="KW-1185">Reference proteome</keyword>